<keyword evidence="2" id="KW-0732">Signal</keyword>
<accession>A0A3N4KHZ1</accession>
<evidence type="ECO:0000313" key="4">
    <source>
        <dbReference type="Proteomes" id="UP000277580"/>
    </source>
</evidence>
<organism evidence="3 4">
    <name type="scientific">Morchella conica CCBAS932</name>
    <dbReference type="NCBI Taxonomy" id="1392247"/>
    <lineage>
        <taxon>Eukaryota</taxon>
        <taxon>Fungi</taxon>
        <taxon>Dikarya</taxon>
        <taxon>Ascomycota</taxon>
        <taxon>Pezizomycotina</taxon>
        <taxon>Pezizomycetes</taxon>
        <taxon>Pezizales</taxon>
        <taxon>Morchellaceae</taxon>
        <taxon>Morchella</taxon>
    </lineage>
</organism>
<feature type="region of interest" description="Disordered" evidence="1">
    <location>
        <begin position="42"/>
        <end position="135"/>
    </location>
</feature>
<dbReference type="Proteomes" id="UP000277580">
    <property type="component" value="Unassembled WGS sequence"/>
</dbReference>
<reference evidence="3 4" key="1">
    <citation type="journal article" date="2018" name="Nat. Ecol. Evol.">
        <title>Pezizomycetes genomes reveal the molecular basis of ectomycorrhizal truffle lifestyle.</title>
        <authorList>
            <person name="Murat C."/>
            <person name="Payen T."/>
            <person name="Noel B."/>
            <person name="Kuo A."/>
            <person name="Morin E."/>
            <person name="Chen J."/>
            <person name="Kohler A."/>
            <person name="Krizsan K."/>
            <person name="Balestrini R."/>
            <person name="Da Silva C."/>
            <person name="Montanini B."/>
            <person name="Hainaut M."/>
            <person name="Levati E."/>
            <person name="Barry K.W."/>
            <person name="Belfiori B."/>
            <person name="Cichocki N."/>
            <person name="Clum A."/>
            <person name="Dockter R.B."/>
            <person name="Fauchery L."/>
            <person name="Guy J."/>
            <person name="Iotti M."/>
            <person name="Le Tacon F."/>
            <person name="Lindquist E.A."/>
            <person name="Lipzen A."/>
            <person name="Malagnac F."/>
            <person name="Mello A."/>
            <person name="Molinier V."/>
            <person name="Miyauchi S."/>
            <person name="Poulain J."/>
            <person name="Riccioni C."/>
            <person name="Rubini A."/>
            <person name="Sitrit Y."/>
            <person name="Splivallo R."/>
            <person name="Traeger S."/>
            <person name="Wang M."/>
            <person name="Zifcakova L."/>
            <person name="Wipf D."/>
            <person name="Zambonelli A."/>
            <person name="Paolocci F."/>
            <person name="Nowrousian M."/>
            <person name="Ottonello S."/>
            <person name="Baldrian P."/>
            <person name="Spatafora J.W."/>
            <person name="Henrissat B."/>
            <person name="Nagy L.G."/>
            <person name="Aury J.M."/>
            <person name="Wincker P."/>
            <person name="Grigoriev I.V."/>
            <person name="Bonfante P."/>
            <person name="Martin F.M."/>
        </authorList>
    </citation>
    <scope>NUCLEOTIDE SEQUENCE [LARGE SCALE GENOMIC DNA]</scope>
    <source>
        <strain evidence="3 4">CCBAS932</strain>
    </source>
</reference>
<feature type="compositionally biased region" description="Basic and acidic residues" evidence="1">
    <location>
        <begin position="123"/>
        <end position="135"/>
    </location>
</feature>
<evidence type="ECO:0000313" key="3">
    <source>
        <dbReference type="EMBL" id="RPB08959.1"/>
    </source>
</evidence>
<evidence type="ECO:0000256" key="2">
    <source>
        <dbReference type="SAM" id="SignalP"/>
    </source>
</evidence>
<dbReference type="InParanoid" id="A0A3N4KHZ1"/>
<evidence type="ECO:0000256" key="1">
    <source>
        <dbReference type="SAM" id="MobiDB-lite"/>
    </source>
</evidence>
<sequence length="135" mass="14554">MKTPNVILSALFAFSFIAALPLPADTSSLAYLAKKDITSLPQAIKRQNDDISSDEDSSGDGSGGSSDESGSDLNFLMKTRRQFSDESGSGGENDSSDEPGFGDERFRFLMKTRCQSGDSSGDDSWKRDGGEKHRL</sequence>
<feature type="chain" id="PRO_5018132678" evidence="2">
    <location>
        <begin position="20"/>
        <end position="135"/>
    </location>
</feature>
<dbReference type="EMBL" id="ML119157">
    <property type="protein sequence ID" value="RPB08959.1"/>
    <property type="molecule type" value="Genomic_DNA"/>
</dbReference>
<keyword evidence="4" id="KW-1185">Reference proteome</keyword>
<proteinExistence type="predicted"/>
<name>A0A3N4KHZ1_9PEZI</name>
<dbReference type="AlphaFoldDB" id="A0A3N4KHZ1"/>
<feature type="signal peptide" evidence="2">
    <location>
        <begin position="1"/>
        <end position="19"/>
    </location>
</feature>
<protein>
    <submittedName>
        <fullName evidence="3">Uncharacterized protein</fullName>
    </submittedName>
</protein>
<gene>
    <name evidence="3" type="ORF">P167DRAFT_595174</name>
</gene>